<keyword evidence="8" id="KW-0378">Hydrolase</keyword>
<dbReference type="CDD" id="cd01189">
    <property type="entry name" value="INT_ICEBs1_C_like"/>
    <property type="match status" value="1"/>
</dbReference>
<dbReference type="InterPro" id="IPR050808">
    <property type="entry name" value="Phage_Integrase"/>
</dbReference>
<dbReference type="InterPro" id="IPR002104">
    <property type="entry name" value="Integrase_catalytic"/>
</dbReference>
<dbReference type="EC" id="3.6.3.14" evidence="8"/>
<dbReference type="GO" id="GO:0003677">
    <property type="term" value="F:DNA binding"/>
    <property type="evidence" value="ECO:0007669"/>
    <property type="project" value="UniProtKB-UniRule"/>
</dbReference>
<evidence type="ECO:0000259" key="6">
    <source>
        <dbReference type="PROSITE" id="PS51898"/>
    </source>
</evidence>
<keyword evidence="4" id="KW-0233">DNA recombination</keyword>
<dbReference type="Pfam" id="PF00589">
    <property type="entry name" value="Phage_integrase"/>
    <property type="match status" value="1"/>
</dbReference>
<evidence type="ECO:0000313" key="8">
    <source>
        <dbReference type="EMBL" id="CUU73874.1"/>
    </source>
</evidence>
<organism evidence="8 9">
    <name type="scientific">Campylobacter hyointestinalis subsp. hyointestinalis</name>
    <dbReference type="NCBI Taxonomy" id="91352"/>
    <lineage>
        <taxon>Bacteria</taxon>
        <taxon>Pseudomonadati</taxon>
        <taxon>Campylobacterota</taxon>
        <taxon>Epsilonproteobacteria</taxon>
        <taxon>Campylobacterales</taxon>
        <taxon>Campylobacteraceae</taxon>
        <taxon>Campylobacter</taxon>
    </lineage>
</organism>
<keyword evidence="3 5" id="KW-0238">DNA-binding</keyword>
<dbReference type="PROSITE" id="PS51898">
    <property type="entry name" value="TYR_RECOMBINASE"/>
    <property type="match status" value="1"/>
</dbReference>
<feature type="domain" description="Tyr recombinase" evidence="6">
    <location>
        <begin position="187"/>
        <end position="369"/>
    </location>
</feature>
<comment type="similarity">
    <text evidence="1">Belongs to the 'phage' integrase family.</text>
</comment>
<dbReference type="InterPro" id="IPR044068">
    <property type="entry name" value="CB"/>
</dbReference>
<protein>
    <submittedName>
        <fullName evidence="8">ATP synthase C chain</fullName>
        <ecNumber evidence="8">3.6.3.14</ecNumber>
    </submittedName>
</protein>
<name>A0A9W5AQ52_CAMHY</name>
<evidence type="ECO:0000256" key="3">
    <source>
        <dbReference type="ARBA" id="ARBA00023125"/>
    </source>
</evidence>
<accession>A0A9W5AQ52</accession>
<dbReference type="SUPFAM" id="SSF56349">
    <property type="entry name" value="DNA breaking-rejoining enzymes"/>
    <property type="match status" value="1"/>
</dbReference>
<evidence type="ECO:0000256" key="1">
    <source>
        <dbReference type="ARBA" id="ARBA00008857"/>
    </source>
</evidence>
<sequence>MKNTLKSQSLKNNPLQKNGETMKHAFIRGATVWVAGTIDGKRYRVSTGKKNDKYVLAWAEKHWDEIITSAILAKDKKEKKGLSETTFGEFAERWTQSYEGFVRKLTMEEYKADLRNKILPVFANECFSNITPMSLTKWQSDLKANLSAKRVNNIRSILSQILNAAVGEGLIDRNPFGVVKKLRNEKTTIAPLNLEEIKRVIDASEPKFANIVKIAVFTGMRTGELIALSWDKVDFDKNTIKIDKSTRNGVYGDPKTESSKRTIAMLPIVREALLELKQVSQSKWIVPNTKGEMMWCPKTLSDEWAKTLKKAGLSHRVFYQTRHTFASLMISKGEDPLWVSSTMGHADASMTFKRYAKNIDTGRQRAEFLNSIEL</sequence>
<keyword evidence="2" id="KW-0229">DNA integration</keyword>
<dbReference type="EMBL" id="FAVC01000001">
    <property type="protein sequence ID" value="CUU73874.1"/>
    <property type="molecule type" value="Genomic_DNA"/>
</dbReference>
<dbReference type="GO" id="GO:0016787">
    <property type="term" value="F:hydrolase activity"/>
    <property type="evidence" value="ECO:0007669"/>
    <property type="project" value="UniProtKB-KW"/>
</dbReference>
<comment type="caution">
    <text evidence="8">The sequence shown here is derived from an EMBL/GenBank/DDBJ whole genome shotgun (WGS) entry which is preliminary data.</text>
</comment>
<dbReference type="PROSITE" id="PS51900">
    <property type="entry name" value="CB"/>
    <property type="match status" value="1"/>
</dbReference>
<evidence type="ECO:0000259" key="7">
    <source>
        <dbReference type="PROSITE" id="PS51900"/>
    </source>
</evidence>
<dbReference type="PANTHER" id="PTHR30629:SF2">
    <property type="entry name" value="PROPHAGE INTEGRASE INTS-RELATED"/>
    <property type="match status" value="1"/>
</dbReference>
<dbReference type="Proteomes" id="UP000052245">
    <property type="component" value="Unassembled WGS sequence"/>
</dbReference>
<dbReference type="InterPro" id="IPR013762">
    <property type="entry name" value="Integrase-like_cat_sf"/>
</dbReference>
<dbReference type="Pfam" id="PF14659">
    <property type="entry name" value="Phage_int_SAM_3"/>
    <property type="match status" value="1"/>
</dbReference>
<dbReference type="InterPro" id="IPR010998">
    <property type="entry name" value="Integrase_recombinase_N"/>
</dbReference>
<evidence type="ECO:0000256" key="2">
    <source>
        <dbReference type="ARBA" id="ARBA00022908"/>
    </source>
</evidence>
<dbReference type="Gene3D" id="1.10.150.130">
    <property type="match status" value="1"/>
</dbReference>
<dbReference type="GO" id="GO:0015074">
    <property type="term" value="P:DNA integration"/>
    <property type="evidence" value="ECO:0007669"/>
    <property type="project" value="UniProtKB-KW"/>
</dbReference>
<dbReference type="PANTHER" id="PTHR30629">
    <property type="entry name" value="PROPHAGE INTEGRASE"/>
    <property type="match status" value="1"/>
</dbReference>
<proteinExistence type="inferred from homology"/>
<evidence type="ECO:0000256" key="4">
    <source>
        <dbReference type="ARBA" id="ARBA00023172"/>
    </source>
</evidence>
<dbReference type="Gene3D" id="1.10.443.10">
    <property type="entry name" value="Intergrase catalytic core"/>
    <property type="match status" value="1"/>
</dbReference>
<evidence type="ECO:0000256" key="5">
    <source>
        <dbReference type="PROSITE-ProRule" id="PRU01248"/>
    </source>
</evidence>
<gene>
    <name evidence="8" type="primary">Int-Tn_1</name>
    <name evidence="8" type="ORF">ERS739223_00418</name>
</gene>
<reference evidence="8 9" key="1">
    <citation type="submission" date="2015-11" db="EMBL/GenBank/DDBJ databases">
        <authorList>
            <consortium name="Pathogen Informatics"/>
        </authorList>
    </citation>
    <scope>NUCLEOTIDE SEQUENCE [LARGE SCALE GENOMIC DNA]</scope>
    <source>
        <strain evidence="8 9">007A-0283</strain>
    </source>
</reference>
<dbReference type="GO" id="GO:0006310">
    <property type="term" value="P:DNA recombination"/>
    <property type="evidence" value="ECO:0007669"/>
    <property type="project" value="UniProtKB-KW"/>
</dbReference>
<dbReference type="InterPro" id="IPR011010">
    <property type="entry name" value="DNA_brk_join_enz"/>
</dbReference>
<evidence type="ECO:0000313" key="9">
    <source>
        <dbReference type="Proteomes" id="UP000052245"/>
    </source>
</evidence>
<dbReference type="InterPro" id="IPR004107">
    <property type="entry name" value="Integrase_SAM-like_N"/>
</dbReference>
<dbReference type="RefSeq" id="WP_277934168.1">
    <property type="nucleotide sequence ID" value="NZ_FAUY01000002.1"/>
</dbReference>
<feature type="domain" description="Core-binding (CB)" evidence="7">
    <location>
        <begin position="85"/>
        <end position="166"/>
    </location>
</feature>
<dbReference type="AlphaFoldDB" id="A0A9W5AQ52"/>